<dbReference type="InterPro" id="IPR009057">
    <property type="entry name" value="Homeodomain-like_sf"/>
</dbReference>
<reference evidence="2 3" key="1">
    <citation type="submission" date="2020-05" db="EMBL/GenBank/DDBJ databases">
        <title>Identification and distribution of gene clusters putatively required for synthesis of sphingolipid metabolism inhibitors in phylogenetically diverse species of the filamentous fungus Fusarium.</title>
        <authorList>
            <person name="Kim H.-S."/>
            <person name="Busman M."/>
            <person name="Brown D.W."/>
            <person name="Divon H."/>
            <person name="Uhlig S."/>
            <person name="Proctor R.H."/>
        </authorList>
    </citation>
    <scope>NUCLEOTIDE SEQUENCE [LARGE SCALE GENOMIC DNA]</scope>
    <source>
        <strain evidence="2 3">NRRL 66235</strain>
    </source>
</reference>
<name>A0A8H6D2C0_9HYPO</name>
<feature type="compositionally biased region" description="Polar residues" evidence="1">
    <location>
        <begin position="113"/>
        <end position="123"/>
    </location>
</feature>
<protein>
    <submittedName>
        <fullName evidence="2">Transposase</fullName>
    </submittedName>
</protein>
<proteinExistence type="predicted"/>
<dbReference type="Proteomes" id="UP000544331">
    <property type="component" value="Unassembled WGS sequence"/>
</dbReference>
<dbReference type="SUPFAM" id="SSF46689">
    <property type="entry name" value="Homeodomain-like"/>
    <property type="match status" value="1"/>
</dbReference>
<evidence type="ECO:0000256" key="1">
    <source>
        <dbReference type="SAM" id="MobiDB-lite"/>
    </source>
</evidence>
<sequence>MNPEESSSSIEISADRGFNQEFTPEQGAGIMAELCAGKAQRQVAANFNTNQPTISKIKKRWETHQNLRPQQRKGRPKKLTALQILRIDSYISRHRNLTWNDVLIELELKRLNSHSTTPSSQPLATGMKGKEKN</sequence>
<dbReference type="OrthoDB" id="5104139at2759"/>
<evidence type="ECO:0000313" key="2">
    <source>
        <dbReference type="EMBL" id="KAF5700740.1"/>
    </source>
</evidence>
<dbReference type="EMBL" id="JAAOAN010000709">
    <property type="protein sequence ID" value="KAF5700740.1"/>
    <property type="molecule type" value="Genomic_DNA"/>
</dbReference>
<keyword evidence="3" id="KW-1185">Reference proteome</keyword>
<comment type="caution">
    <text evidence="2">The sequence shown here is derived from an EMBL/GenBank/DDBJ whole genome shotgun (WGS) entry which is preliminary data.</text>
</comment>
<organism evidence="2 3">
    <name type="scientific">Fusarium mundagurra</name>
    <dbReference type="NCBI Taxonomy" id="1567541"/>
    <lineage>
        <taxon>Eukaryota</taxon>
        <taxon>Fungi</taxon>
        <taxon>Dikarya</taxon>
        <taxon>Ascomycota</taxon>
        <taxon>Pezizomycotina</taxon>
        <taxon>Sordariomycetes</taxon>
        <taxon>Hypocreomycetidae</taxon>
        <taxon>Hypocreales</taxon>
        <taxon>Nectriaceae</taxon>
        <taxon>Fusarium</taxon>
        <taxon>Fusarium fujikuroi species complex</taxon>
    </lineage>
</organism>
<accession>A0A8H6D2C0</accession>
<feature type="region of interest" description="Disordered" evidence="1">
    <location>
        <begin position="113"/>
        <end position="133"/>
    </location>
</feature>
<evidence type="ECO:0000313" key="3">
    <source>
        <dbReference type="Proteomes" id="UP000544331"/>
    </source>
</evidence>
<dbReference type="AlphaFoldDB" id="A0A8H6D2C0"/>
<gene>
    <name evidence="2" type="ORF">FMUND_14213</name>
</gene>